<accession>R7UED9</accession>
<dbReference type="EnsemblMetazoa" id="CapteT209261">
    <property type="protein sequence ID" value="CapteP209261"/>
    <property type="gene ID" value="CapteG209261"/>
</dbReference>
<dbReference type="OMA" id="ENWHRAN"/>
<sequence>MTFLLISLIPLYPGYEAPFISNPAILLRPRIFCRHQYAGSPVVFSVLPFGKNPQNQCNIKECGERCGPNEFELTPCAGDQNRTCSARVNLPAAVMARNLIYEDRSKAQQIISYVLNQESDPFTYHFDLKRVPNLYHGNRRVDNLELTTRGTGFSIYITLKKANLAPVFEEVDHSQSNDNTGYSGPTGIQNDYCEWPVPEKYRLNLVMHPGVTTKAKYYACEMDRSPDSVQGAKKCAGETGFYLDPSEPCRTYFSLGKLPNLNENNWNIVCTKPSKLTDIFKASSELNDLTFKFIDQNARCAELRTKCDSCITESAQEMQTYRGSHRCNITSDDSDNGESPRLQYCFSCGTQEACSNNCHVYSRPDCKQLRCVTGNLAEIVLAPDFSKVKSSFACHVKPVKRYPIYDIEYEVMLKDEAVNQRKLRATKWYDGHHPERTSDFHNFLKITYGSRVTAKPDLIEGDSESSTWSAGYYQAKGTPLPKAELTSRSFYVRPRAPFSVSSMKWHQQDCDTDLMSELMVMPKSSAGPDSDSYKREQELKVQYVPDEKRFRLFNTSMDSDPFIYFEIPADKSIIRAAFDETTVMDDDTLKASLDRKKNQWLLQVTGKIQRCPGAFWIKVKEPDYNDRYLFNYDVGVNCPGTFDLTFAIPTAGKDVFKKQFRVEIEDSFRTIKITVFRPAPNVTEEVKDTPVDYSNKGEKEMTIFTPFIAVLCVIISFLALLLVVGFITDTGRNAKKLDNKVHSQHLLFVVCYVTFRAAYSIAITFTVLLLMIRYVNRESLGTIAEFSRFAETAENQQQQEIQNIQRFVIDELKRQNSIANQTKFTCETKLMELQSILEETKQQMRVESMEERLVSQVALQYTKIMILNLTDSINKFKENFNEYARKSLDRLTRNIVSTSNALKGNKWLAGAKFIHGVVQSKRSQSGKSTKPFEDWLGIQQEVESLAMDLSLQDFPMPNLTEFLNLDLPQTNHKQSNIPRIADITLPRNQWYFHYEKQSADATPKPDAARSQQPKLKGSDIIGWSSLICILVAIDLVWFIHRMARSYATAKMILYGCPSFMHFRKGDVRSGTGYKPSPASRCVNFIKDLNLRVMKTDFVPKLVATVTVCCVIYLVLVSSSKLLTIKTLASVGYFNSMVAPVETSYQLAKTRTKTNAYRVNKFEFPFYEELMNLRTKRYQLMLDMYAELQKSNSILQDSEYCAWKKMLHPDEDCNCTSAKASKLRFDGCELPPVTPQAYKKKDFGLYREQISRSMVPYINAARQIVMDTSHLVLIFVSVLVLVDALGAVTWIYLRRFSLLRLKPMFEIEHFQSPPNRS</sequence>
<feature type="transmembrane region" description="Helical" evidence="1">
    <location>
        <begin position="703"/>
        <end position="726"/>
    </location>
</feature>
<keyword evidence="1" id="KW-0812">Transmembrane</keyword>
<evidence type="ECO:0000256" key="1">
    <source>
        <dbReference type="SAM" id="Phobius"/>
    </source>
</evidence>
<feature type="signal peptide" evidence="2">
    <location>
        <begin position="1"/>
        <end position="16"/>
    </location>
</feature>
<reference evidence="4" key="3">
    <citation type="submission" date="2015-06" db="UniProtKB">
        <authorList>
            <consortium name="EnsemblMetazoa"/>
        </authorList>
    </citation>
    <scope>IDENTIFICATION</scope>
</reference>
<organism evidence="3">
    <name type="scientific">Capitella teleta</name>
    <name type="common">Polychaete worm</name>
    <dbReference type="NCBI Taxonomy" id="283909"/>
    <lineage>
        <taxon>Eukaryota</taxon>
        <taxon>Metazoa</taxon>
        <taxon>Spiralia</taxon>
        <taxon>Lophotrochozoa</taxon>
        <taxon>Annelida</taxon>
        <taxon>Polychaeta</taxon>
        <taxon>Sedentaria</taxon>
        <taxon>Scolecida</taxon>
        <taxon>Capitellidae</taxon>
        <taxon>Capitella</taxon>
    </lineage>
</organism>
<evidence type="ECO:0000313" key="5">
    <source>
        <dbReference type="Proteomes" id="UP000014760"/>
    </source>
</evidence>
<evidence type="ECO:0000313" key="3">
    <source>
        <dbReference type="EMBL" id="ELU02158.1"/>
    </source>
</evidence>
<keyword evidence="1" id="KW-0472">Membrane</keyword>
<feature type="transmembrane region" description="Helical" evidence="1">
    <location>
        <begin position="1270"/>
        <end position="1292"/>
    </location>
</feature>
<keyword evidence="2" id="KW-0732">Signal</keyword>
<reference evidence="5" key="1">
    <citation type="submission" date="2012-12" db="EMBL/GenBank/DDBJ databases">
        <authorList>
            <person name="Hellsten U."/>
            <person name="Grimwood J."/>
            <person name="Chapman J.A."/>
            <person name="Shapiro H."/>
            <person name="Aerts A."/>
            <person name="Otillar R.P."/>
            <person name="Terry A.Y."/>
            <person name="Boore J.L."/>
            <person name="Simakov O."/>
            <person name="Marletaz F."/>
            <person name="Cho S.-J."/>
            <person name="Edsinger-Gonzales E."/>
            <person name="Havlak P."/>
            <person name="Kuo D.-H."/>
            <person name="Larsson T."/>
            <person name="Lv J."/>
            <person name="Arendt D."/>
            <person name="Savage R."/>
            <person name="Osoegawa K."/>
            <person name="de Jong P."/>
            <person name="Lindberg D.R."/>
            <person name="Seaver E.C."/>
            <person name="Weisblat D.A."/>
            <person name="Putnam N.H."/>
            <person name="Grigoriev I.V."/>
            <person name="Rokhsar D.S."/>
        </authorList>
    </citation>
    <scope>NUCLEOTIDE SEQUENCE</scope>
    <source>
        <strain evidence="5">I ESC-2004</strain>
    </source>
</reference>
<reference evidence="3 5" key="2">
    <citation type="journal article" date="2013" name="Nature">
        <title>Insights into bilaterian evolution from three spiralian genomes.</title>
        <authorList>
            <person name="Simakov O."/>
            <person name="Marletaz F."/>
            <person name="Cho S.J."/>
            <person name="Edsinger-Gonzales E."/>
            <person name="Havlak P."/>
            <person name="Hellsten U."/>
            <person name="Kuo D.H."/>
            <person name="Larsson T."/>
            <person name="Lv J."/>
            <person name="Arendt D."/>
            <person name="Savage R."/>
            <person name="Osoegawa K."/>
            <person name="de Jong P."/>
            <person name="Grimwood J."/>
            <person name="Chapman J.A."/>
            <person name="Shapiro H."/>
            <person name="Aerts A."/>
            <person name="Otillar R.P."/>
            <person name="Terry A.Y."/>
            <person name="Boore J.L."/>
            <person name="Grigoriev I.V."/>
            <person name="Lindberg D.R."/>
            <person name="Seaver E.C."/>
            <person name="Weisblat D.A."/>
            <person name="Putnam N.H."/>
            <person name="Rokhsar D.S."/>
        </authorList>
    </citation>
    <scope>NUCLEOTIDE SEQUENCE</scope>
    <source>
        <strain evidence="3 5">I ESC-2004</strain>
    </source>
</reference>
<dbReference type="Proteomes" id="UP000014760">
    <property type="component" value="Unassembled WGS sequence"/>
</dbReference>
<dbReference type="STRING" id="283909.R7UED9"/>
<evidence type="ECO:0000313" key="4">
    <source>
        <dbReference type="EnsemblMetazoa" id="CapteP209261"/>
    </source>
</evidence>
<dbReference type="OrthoDB" id="5965479at2759"/>
<feature type="transmembrane region" description="Helical" evidence="1">
    <location>
        <begin position="746"/>
        <end position="772"/>
    </location>
</feature>
<dbReference type="EMBL" id="KB304303">
    <property type="protein sequence ID" value="ELU02158.1"/>
    <property type="molecule type" value="Genomic_DNA"/>
</dbReference>
<name>R7UED9_CAPTE</name>
<evidence type="ECO:0008006" key="6">
    <source>
        <dbReference type="Google" id="ProtNLM"/>
    </source>
</evidence>
<feature type="transmembrane region" description="Helical" evidence="1">
    <location>
        <begin position="1020"/>
        <end position="1040"/>
    </location>
</feature>
<protein>
    <recommendedName>
        <fullName evidence="6">PLAT domain-containing protein</fullName>
    </recommendedName>
</protein>
<proteinExistence type="predicted"/>
<keyword evidence="5" id="KW-1185">Reference proteome</keyword>
<dbReference type="HOGENOM" id="CLU_260270_0_0_1"/>
<dbReference type="EMBL" id="AMQN01008981">
    <property type="status" value="NOT_ANNOTATED_CDS"/>
    <property type="molecule type" value="Genomic_DNA"/>
</dbReference>
<gene>
    <name evidence="3" type="ORF">CAPTEDRAFT_209261</name>
</gene>
<keyword evidence="1" id="KW-1133">Transmembrane helix</keyword>
<feature type="chain" id="PRO_5008787921" description="PLAT domain-containing protein" evidence="2">
    <location>
        <begin position="17"/>
        <end position="1316"/>
    </location>
</feature>
<evidence type="ECO:0000256" key="2">
    <source>
        <dbReference type="SAM" id="SignalP"/>
    </source>
</evidence>